<dbReference type="GeneID" id="107424156"/>
<evidence type="ECO:0000256" key="2">
    <source>
        <dbReference type="ARBA" id="ARBA00022737"/>
    </source>
</evidence>
<feature type="repeat" description="WD" evidence="3">
    <location>
        <begin position="842"/>
        <end position="875"/>
    </location>
</feature>
<dbReference type="SUPFAM" id="SSF50978">
    <property type="entry name" value="WD40 repeat-like"/>
    <property type="match status" value="1"/>
</dbReference>
<dbReference type="Gene3D" id="1.10.510.10">
    <property type="entry name" value="Transferase(Phosphotransferase) domain 1"/>
    <property type="match status" value="1"/>
</dbReference>
<evidence type="ECO:0000313" key="5">
    <source>
        <dbReference type="Proteomes" id="UP001652623"/>
    </source>
</evidence>
<dbReference type="SMART" id="SM00320">
    <property type="entry name" value="WD40"/>
    <property type="match status" value="7"/>
</dbReference>
<reference evidence="6" key="1">
    <citation type="submission" date="2025-08" db="UniProtKB">
        <authorList>
            <consortium name="RefSeq"/>
        </authorList>
    </citation>
    <scope>IDENTIFICATION</scope>
    <source>
        <tissue evidence="6">Seedling</tissue>
    </source>
</reference>
<dbReference type="PROSITE" id="PS50082">
    <property type="entry name" value="WD_REPEATS_2"/>
    <property type="match status" value="3"/>
</dbReference>
<dbReference type="Gene3D" id="2.130.10.10">
    <property type="entry name" value="YVTN repeat-like/Quinoprotein amine dehydrogenase"/>
    <property type="match status" value="1"/>
</dbReference>
<dbReference type="PROSITE" id="PS50011">
    <property type="entry name" value="PROTEIN_KINASE_DOM"/>
    <property type="match status" value="1"/>
</dbReference>
<dbReference type="InterPro" id="IPR011009">
    <property type="entry name" value="Kinase-like_dom_sf"/>
</dbReference>
<dbReference type="InterPro" id="IPR001680">
    <property type="entry name" value="WD40_rpt"/>
</dbReference>
<evidence type="ECO:0000259" key="4">
    <source>
        <dbReference type="PROSITE" id="PS50011"/>
    </source>
</evidence>
<feature type="domain" description="Protein kinase" evidence="4">
    <location>
        <begin position="105"/>
        <end position="475"/>
    </location>
</feature>
<dbReference type="Pfam" id="PF00400">
    <property type="entry name" value="WD40"/>
    <property type="match status" value="2"/>
</dbReference>
<keyword evidence="1 3" id="KW-0853">WD repeat</keyword>
<evidence type="ECO:0000256" key="3">
    <source>
        <dbReference type="PROSITE-ProRule" id="PRU00221"/>
    </source>
</evidence>
<dbReference type="RefSeq" id="XP_048335871.2">
    <property type="nucleotide sequence ID" value="XM_048479914.2"/>
</dbReference>
<dbReference type="PANTHER" id="PTHR44218:SF6">
    <property type="entry name" value="PROTEIN SUPPRESSOR OF PHYA-105 1"/>
    <property type="match status" value="1"/>
</dbReference>
<keyword evidence="5" id="KW-1185">Reference proteome</keyword>
<gene>
    <name evidence="6" type="primary">LOC107424156</name>
</gene>
<dbReference type="InterPro" id="IPR019775">
    <property type="entry name" value="WD40_repeat_CS"/>
</dbReference>
<dbReference type="InterPro" id="IPR020472">
    <property type="entry name" value="WD40_PAC1"/>
</dbReference>
<dbReference type="Pfam" id="PF00069">
    <property type="entry name" value="Pkinase"/>
    <property type="match status" value="1"/>
</dbReference>
<dbReference type="InterPro" id="IPR036322">
    <property type="entry name" value="WD40_repeat_dom_sf"/>
</dbReference>
<evidence type="ECO:0000313" key="6">
    <source>
        <dbReference type="RefSeq" id="XP_048335871.2"/>
    </source>
</evidence>
<dbReference type="PANTHER" id="PTHR44218">
    <property type="entry name" value="PROTEIN SPA1-RELATED 2"/>
    <property type="match status" value="1"/>
</dbReference>
<proteinExistence type="predicted"/>
<sequence length="981" mass="110028">MMKDKDLVRFVTSLDGSEPPCTSLCSISDRRPEIEEFKVGKYSPNLSSSISSPNSSRQGLWQYQYDLPTGFISNDSKNDDSESQEREQILLRIREEFTKMNSDTKSLLSKHGGKEADEISAYSRVNKGRNILTNNKLHIGRKQLKTVSTTSSLRQFLINKTLKGKEIVSRSQEAGNGFGSIVMDQNDEKLGCLAEVACEAHVKSGADNDQSSSHEIVRSDIKNVTKGICLREWLKPGCRKVDKVESLLLFRQIVRMVDFAHSQGIVLQDLRPSCFILLPSNRIKYTGSSAMGKLKSVKHHDSNKKRPLEQIACDNHILKGKQMRPSESVKSLKYQPRNGNENEFCIPGQQYSGYNELQLRKHASIDSTLIARQQKPISPTSQLEENWYTSPEELNETGSTFSSNIYGLGVLLFELLCCSVSWEVHSAVMLDLRNRILPPNFLSANPKEAGFCIWLLHPEPSNRPTTREILQSEFICGSEELYSKEVFSKSADNMDEESEQLRSFLISLKEKMLMRASKLVEDIGCLEDDIKEVQRRHLSGAASYFSTENRKEDGLCTSFDASSQSFSVSDKDKASLTRNIDQLEDAYFSMRSQIRLTDTVSAARSDKDVLKNRNRWCHLRNENESPSLEKSSNDILGNFFEGLCKFACYNQFKVCGTLRNTDLFNSTNVICSLGFDRYEDHIAVAGVSKKIKIFEFGALSNDSSADIHYPVVEMSNKSKLSCVCWNPYIKNYLASTDYDGVVQMWDAGTGEGFSQYKEHNKRAWSVDFSQADPTKFASGSDDCSVKLWSINDKSSIGTIWNPANVCCVQFSNYSTNLLVFGSADYKIYGYDLRHTRIPWCTLAGHGKAVSYVKFLDAETLVSASTDNTLKLWDLNKTLSTGLSSNACYLSFTGHTNEKNFVGLSVLDGYIACGSETNEVYTYYRSLPMPVASHRFGSIDSVSGNEMGDDSGQFVSSVCWRRKSNMVVAANSTGSLKLLQLI</sequence>
<dbReference type="SUPFAM" id="SSF56112">
    <property type="entry name" value="Protein kinase-like (PK-like)"/>
    <property type="match status" value="1"/>
</dbReference>
<feature type="repeat" description="WD" evidence="3">
    <location>
        <begin position="756"/>
        <end position="798"/>
    </location>
</feature>
<dbReference type="Proteomes" id="UP001652623">
    <property type="component" value="Chromosome 7"/>
</dbReference>
<feature type="repeat" description="WD" evidence="3">
    <location>
        <begin position="713"/>
        <end position="755"/>
    </location>
</feature>
<dbReference type="PRINTS" id="PR00320">
    <property type="entry name" value="GPROTEINBRPT"/>
</dbReference>
<dbReference type="PROSITE" id="PS50294">
    <property type="entry name" value="WD_REPEATS_REGION"/>
    <property type="match status" value="1"/>
</dbReference>
<name>A0ABM3IUW7_ZIZJJ</name>
<accession>A0ABM3IUW7</accession>
<evidence type="ECO:0000256" key="1">
    <source>
        <dbReference type="ARBA" id="ARBA00022574"/>
    </source>
</evidence>
<dbReference type="InterPro" id="IPR015943">
    <property type="entry name" value="WD40/YVTN_repeat-like_dom_sf"/>
</dbReference>
<dbReference type="PROSITE" id="PS00678">
    <property type="entry name" value="WD_REPEATS_1"/>
    <property type="match status" value="1"/>
</dbReference>
<dbReference type="SMART" id="SM00220">
    <property type="entry name" value="S_TKc"/>
    <property type="match status" value="1"/>
</dbReference>
<dbReference type="InterPro" id="IPR044630">
    <property type="entry name" value="SPA1/2/3/4"/>
</dbReference>
<protein>
    <submittedName>
        <fullName evidence="6">Protein SUPPRESSOR OF PHYA-105 1 isoform X1</fullName>
    </submittedName>
</protein>
<organism evidence="5 6">
    <name type="scientific">Ziziphus jujuba</name>
    <name type="common">Chinese jujube</name>
    <name type="synonym">Ziziphus sativa</name>
    <dbReference type="NCBI Taxonomy" id="326968"/>
    <lineage>
        <taxon>Eukaryota</taxon>
        <taxon>Viridiplantae</taxon>
        <taxon>Streptophyta</taxon>
        <taxon>Embryophyta</taxon>
        <taxon>Tracheophyta</taxon>
        <taxon>Spermatophyta</taxon>
        <taxon>Magnoliopsida</taxon>
        <taxon>eudicotyledons</taxon>
        <taxon>Gunneridae</taxon>
        <taxon>Pentapetalae</taxon>
        <taxon>rosids</taxon>
        <taxon>fabids</taxon>
        <taxon>Rosales</taxon>
        <taxon>Rhamnaceae</taxon>
        <taxon>Paliureae</taxon>
        <taxon>Ziziphus</taxon>
    </lineage>
</organism>
<keyword evidence="2" id="KW-0677">Repeat</keyword>
<dbReference type="InterPro" id="IPR000719">
    <property type="entry name" value="Prot_kinase_dom"/>
</dbReference>